<comment type="caution">
    <text evidence="4">The sequence shown here is derived from an EMBL/GenBank/DDBJ whole genome shotgun (WGS) entry which is preliminary data.</text>
</comment>
<dbReference type="GO" id="GO:0052621">
    <property type="term" value="F:diguanylate cyclase activity"/>
    <property type="evidence" value="ECO:0007669"/>
    <property type="project" value="UniProtKB-EC"/>
</dbReference>
<dbReference type="CDD" id="cd01949">
    <property type="entry name" value="GGDEF"/>
    <property type="match status" value="1"/>
</dbReference>
<dbReference type="PANTHER" id="PTHR45138:SF24">
    <property type="entry name" value="DIGUANYLATE CYCLASE DGCC-RELATED"/>
    <property type="match status" value="1"/>
</dbReference>
<proteinExistence type="predicted"/>
<dbReference type="NCBIfam" id="TIGR00254">
    <property type="entry name" value="GGDEF"/>
    <property type="match status" value="1"/>
</dbReference>
<evidence type="ECO:0000256" key="2">
    <source>
        <dbReference type="SAM" id="Phobius"/>
    </source>
</evidence>
<reference evidence="4 5" key="1">
    <citation type="submission" date="2020-08" db="EMBL/GenBank/DDBJ databases">
        <title>Genomic Encyclopedia of Type Strains, Phase IV (KMG-IV): sequencing the most valuable type-strain genomes for metagenomic binning, comparative biology and taxonomic classification.</title>
        <authorList>
            <person name="Goeker M."/>
        </authorList>
    </citation>
    <scope>NUCLEOTIDE SEQUENCE [LARGE SCALE GENOMIC DNA]</scope>
    <source>
        <strain evidence="4 5">DSM 15743</strain>
    </source>
</reference>
<dbReference type="Pfam" id="PF00990">
    <property type="entry name" value="GGDEF"/>
    <property type="match status" value="1"/>
</dbReference>
<keyword evidence="2" id="KW-0472">Membrane</keyword>
<evidence type="ECO:0000313" key="5">
    <source>
        <dbReference type="Proteomes" id="UP000519439"/>
    </source>
</evidence>
<dbReference type="InterPro" id="IPR050469">
    <property type="entry name" value="Diguanylate_Cyclase"/>
</dbReference>
<feature type="transmembrane region" description="Helical" evidence="2">
    <location>
        <begin position="128"/>
        <end position="147"/>
    </location>
</feature>
<dbReference type="PANTHER" id="PTHR45138">
    <property type="entry name" value="REGULATORY COMPONENTS OF SENSORY TRANSDUCTION SYSTEM"/>
    <property type="match status" value="1"/>
</dbReference>
<feature type="transmembrane region" description="Helical" evidence="2">
    <location>
        <begin position="38"/>
        <end position="62"/>
    </location>
</feature>
<keyword evidence="5" id="KW-1185">Reference proteome</keyword>
<dbReference type="EC" id="2.7.7.65" evidence="1"/>
<dbReference type="InterPro" id="IPR000160">
    <property type="entry name" value="GGDEF_dom"/>
</dbReference>
<accession>A0A7W6IE92</accession>
<dbReference type="Proteomes" id="UP000519439">
    <property type="component" value="Unassembled WGS sequence"/>
</dbReference>
<dbReference type="Gene3D" id="3.30.70.270">
    <property type="match status" value="1"/>
</dbReference>
<protein>
    <recommendedName>
        <fullName evidence="1">diguanylate cyclase</fullName>
        <ecNumber evidence="1">2.7.7.65</ecNumber>
    </recommendedName>
</protein>
<gene>
    <name evidence="4" type="ORF">GGR34_001524</name>
</gene>
<dbReference type="GO" id="GO:1902201">
    <property type="term" value="P:negative regulation of bacterial-type flagellum-dependent cell motility"/>
    <property type="evidence" value="ECO:0007669"/>
    <property type="project" value="TreeGrafter"/>
</dbReference>
<feature type="transmembrane region" description="Helical" evidence="2">
    <location>
        <begin position="68"/>
        <end position="90"/>
    </location>
</feature>
<dbReference type="InterPro" id="IPR043128">
    <property type="entry name" value="Rev_trsase/Diguanyl_cyclase"/>
</dbReference>
<dbReference type="SMART" id="SM00267">
    <property type="entry name" value="GGDEF"/>
    <property type="match status" value="1"/>
</dbReference>
<dbReference type="SUPFAM" id="SSF55073">
    <property type="entry name" value="Nucleotide cyclase"/>
    <property type="match status" value="1"/>
</dbReference>
<evidence type="ECO:0000259" key="3">
    <source>
        <dbReference type="PROSITE" id="PS50887"/>
    </source>
</evidence>
<sequence>MIDKTRTFSLPRWRITRWLADPIQEVPYEIRLALISTLYGTLPIFIGGVVNTVLVSALIALRQPQAPFLVWFAFEAILCIARTYLILAAYRAADQRRETPTDLYIVLALLWAFGVGAGTFMSLLSGDWVVATLACLSSAAMMGGICFRNFAAPRLASAMIALSFGPTCLGAVWSGEPIMLLTALQIPFYLYAMGKAVYRLSAMLISTMRAERDNEHRAKHDVLTGLPNRRFLMETSEALASHPMVLAIVDIDQFKTVNDTYGHQAGDAVLQTVGALMTTRLSAYGMVGRLGGEEFALIAPRASVEQIVAGLGELLRTVETTPIVTSSAKIHVTLSAGVAVREPSGSFDNVYSEADEALYRAK</sequence>
<dbReference type="InterPro" id="IPR029787">
    <property type="entry name" value="Nucleotide_cyclase"/>
</dbReference>
<feature type="transmembrane region" description="Helical" evidence="2">
    <location>
        <begin position="102"/>
        <end position="122"/>
    </location>
</feature>
<feature type="domain" description="GGDEF" evidence="3">
    <location>
        <begin position="242"/>
        <end position="362"/>
    </location>
</feature>
<organism evidence="4 5">
    <name type="scientific">Microvirga flocculans</name>
    <dbReference type="NCBI Taxonomy" id="217168"/>
    <lineage>
        <taxon>Bacteria</taxon>
        <taxon>Pseudomonadati</taxon>
        <taxon>Pseudomonadota</taxon>
        <taxon>Alphaproteobacteria</taxon>
        <taxon>Hyphomicrobiales</taxon>
        <taxon>Methylobacteriaceae</taxon>
        <taxon>Microvirga</taxon>
    </lineage>
</organism>
<dbReference type="AlphaFoldDB" id="A0A7W6IE92"/>
<dbReference type="GO" id="GO:0005886">
    <property type="term" value="C:plasma membrane"/>
    <property type="evidence" value="ECO:0007669"/>
    <property type="project" value="TreeGrafter"/>
</dbReference>
<keyword evidence="2" id="KW-1133">Transmembrane helix</keyword>
<name>A0A7W6IE92_9HYPH</name>
<keyword evidence="2" id="KW-0812">Transmembrane</keyword>
<evidence type="ECO:0000313" key="4">
    <source>
        <dbReference type="EMBL" id="MBB4039877.1"/>
    </source>
</evidence>
<dbReference type="RefSeq" id="WP_051435132.1">
    <property type="nucleotide sequence ID" value="NZ_JACIDC010000004.1"/>
</dbReference>
<dbReference type="PROSITE" id="PS50887">
    <property type="entry name" value="GGDEF"/>
    <property type="match status" value="1"/>
</dbReference>
<feature type="transmembrane region" description="Helical" evidence="2">
    <location>
        <begin position="154"/>
        <end position="172"/>
    </location>
</feature>
<evidence type="ECO:0000256" key="1">
    <source>
        <dbReference type="ARBA" id="ARBA00012528"/>
    </source>
</evidence>
<dbReference type="EMBL" id="JACIDC010000004">
    <property type="protein sequence ID" value="MBB4039877.1"/>
    <property type="molecule type" value="Genomic_DNA"/>
</dbReference>
<dbReference type="GO" id="GO:0043709">
    <property type="term" value="P:cell adhesion involved in single-species biofilm formation"/>
    <property type="evidence" value="ECO:0007669"/>
    <property type="project" value="TreeGrafter"/>
</dbReference>